<organism evidence="9 10">
    <name type="scientific">Kribbella flavida (strain DSM 17836 / JCM 10339 / NBRC 14399)</name>
    <dbReference type="NCBI Taxonomy" id="479435"/>
    <lineage>
        <taxon>Bacteria</taxon>
        <taxon>Bacillati</taxon>
        <taxon>Actinomycetota</taxon>
        <taxon>Actinomycetes</taxon>
        <taxon>Propionibacteriales</taxon>
        <taxon>Kribbellaceae</taxon>
        <taxon>Kribbella</taxon>
    </lineage>
</organism>
<feature type="transmembrane region" description="Helical" evidence="8">
    <location>
        <begin position="173"/>
        <end position="197"/>
    </location>
</feature>
<sequence>MSTPADSAEAPDSPVATGDTAPPVGPPPATSDAPSNQPAGDSGEPPHGDAHGEEQKEPAASSIAFTATLIVLVGLALFGRRLFAGLFTDDGVRTWATMFVGVTVQALPFLVLGVLLSAALTAFVPASFFAKALPKHPALAVPVASASGVILPGCECASVPVSAALMARGVTPAAAIAFLLSAPAINPVVLASTAVAFPGQPKVVIARAVTSLGVSMLIGWLWLLTGKGGSWLRMPKSRHAEGTGRLEVFRSSMLHDFLHAGGFLVVGAAAAATLNVVVPREWLDTVASNLLLSVVVLGLLAVLLAICSEADAFVAASLTQFSLTARLAFMVVGPIVDVKLIALQAGTFGPKFAVRFAPATFLVAILASLVVGWWLL</sequence>
<dbReference type="InterPro" id="IPR052923">
    <property type="entry name" value="UPF0718"/>
</dbReference>
<comment type="similarity">
    <text evidence="2">Belongs to the UPF0718 family.</text>
</comment>
<keyword evidence="4 8" id="KW-0812">Transmembrane</keyword>
<dbReference type="RefSeq" id="WP_012919371.1">
    <property type="nucleotide sequence ID" value="NC_013729.1"/>
</dbReference>
<evidence type="ECO:0000256" key="6">
    <source>
        <dbReference type="ARBA" id="ARBA00023136"/>
    </source>
</evidence>
<evidence type="ECO:0000256" key="4">
    <source>
        <dbReference type="ARBA" id="ARBA00022692"/>
    </source>
</evidence>
<dbReference type="Pfam" id="PF03773">
    <property type="entry name" value="ArsP_1"/>
    <property type="match status" value="1"/>
</dbReference>
<dbReference type="HOGENOM" id="CLU_039914_0_0_11"/>
<feature type="transmembrane region" description="Helical" evidence="8">
    <location>
        <begin position="352"/>
        <end position="375"/>
    </location>
</feature>
<evidence type="ECO:0000256" key="3">
    <source>
        <dbReference type="ARBA" id="ARBA00022475"/>
    </source>
</evidence>
<keyword evidence="5 8" id="KW-1133">Transmembrane helix</keyword>
<dbReference type="InterPro" id="IPR005524">
    <property type="entry name" value="DUF318"/>
</dbReference>
<feature type="compositionally biased region" description="Basic and acidic residues" evidence="7">
    <location>
        <begin position="44"/>
        <end position="57"/>
    </location>
</feature>
<protein>
    <submittedName>
        <fullName evidence="9">Permease</fullName>
    </submittedName>
</protein>
<reference evidence="9 10" key="2">
    <citation type="journal article" date="2010" name="Stand. Genomic Sci.">
        <title>Complete genome sequence of Kribbella flavida type strain (IFO 14399).</title>
        <authorList>
            <person name="Pukall R."/>
            <person name="Lapidus A."/>
            <person name="Glavina Del Rio T."/>
            <person name="Copeland A."/>
            <person name="Tice H."/>
            <person name="Cheng J.-F."/>
            <person name="Lucas S."/>
            <person name="Chen F."/>
            <person name="Nolan M."/>
            <person name="LaButti K."/>
            <person name="Pati A."/>
            <person name="Ivanova N."/>
            <person name="Mavrommatis K."/>
            <person name="Mikhailova N."/>
            <person name="Pitluck S."/>
            <person name="Bruce D."/>
            <person name="Goodwin L."/>
            <person name="Land M."/>
            <person name="Hauser L."/>
            <person name="Chang Y.-J."/>
            <person name="Jeffries C.D."/>
            <person name="Chen A."/>
            <person name="Palaniappan K."/>
            <person name="Chain P."/>
            <person name="Rohde M."/>
            <person name="Goeker M."/>
            <person name="Bristow J."/>
            <person name="Eisen J.A."/>
            <person name="Markowitz V."/>
            <person name="Hugenholtz P."/>
            <person name="Kyrpides N.C."/>
            <person name="Klenk H.-P."/>
            <person name="Brettin T."/>
        </authorList>
    </citation>
    <scope>NUCLEOTIDE SEQUENCE [LARGE SCALE GENOMIC DNA]</scope>
    <source>
        <strain evidence="10">DSM 17836 / JCM 10339 / NBRC 14399</strain>
    </source>
</reference>
<evidence type="ECO:0000256" key="7">
    <source>
        <dbReference type="SAM" id="MobiDB-lite"/>
    </source>
</evidence>
<feature type="region of interest" description="Disordered" evidence="7">
    <location>
        <begin position="1"/>
        <end position="58"/>
    </location>
</feature>
<dbReference type="GO" id="GO:0005886">
    <property type="term" value="C:plasma membrane"/>
    <property type="evidence" value="ECO:0007669"/>
    <property type="project" value="UniProtKB-SubCell"/>
</dbReference>
<dbReference type="KEGG" id="kfl:Kfla_1720"/>
<evidence type="ECO:0000313" key="9">
    <source>
        <dbReference type="EMBL" id="ADB30815.1"/>
    </source>
</evidence>
<dbReference type="PANTHER" id="PTHR34184:SF4">
    <property type="entry name" value="UPF0718 PROTEIN YCGR"/>
    <property type="match status" value="1"/>
</dbReference>
<dbReference type="PANTHER" id="PTHR34184">
    <property type="entry name" value="UPF0718 PROTEIN YCGR"/>
    <property type="match status" value="1"/>
</dbReference>
<dbReference type="STRING" id="479435.Kfla_1720"/>
<dbReference type="eggNOG" id="COG0701">
    <property type="taxonomic scope" value="Bacteria"/>
</dbReference>
<proteinExistence type="inferred from homology"/>
<dbReference type="EMBL" id="CP001736">
    <property type="protein sequence ID" value="ADB30815.1"/>
    <property type="molecule type" value="Genomic_DNA"/>
</dbReference>
<gene>
    <name evidence="9" type="ordered locus">Kfla_1720</name>
</gene>
<feature type="transmembrane region" description="Helical" evidence="8">
    <location>
        <begin position="204"/>
        <end position="224"/>
    </location>
</feature>
<keyword evidence="6 8" id="KW-0472">Membrane</keyword>
<feature type="transmembrane region" description="Helical" evidence="8">
    <location>
        <begin position="257"/>
        <end position="278"/>
    </location>
</feature>
<evidence type="ECO:0000256" key="8">
    <source>
        <dbReference type="SAM" id="Phobius"/>
    </source>
</evidence>
<dbReference type="AlphaFoldDB" id="D2PNG3"/>
<name>D2PNG3_KRIFD</name>
<dbReference type="Proteomes" id="UP000007967">
    <property type="component" value="Chromosome"/>
</dbReference>
<accession>D2PNG3</accession>
<reference evidence="10" key="1">
    <citation type="submission" date="2009-09" db="EMBL/GenBank/DDBJ databases">
        <title>The complete genome of Kribbella flavida DSM 17836.</title>
        <authorList>
            <consortium name="US DOE Joint Genome Institute (JGI-PGF)"/>
            <person name="Lucas S."/>
            <person name="Copeland A."/>
            <person name="Lapidus A."/>
            <person name="Glavina del Rio T."/>
            <person name="Dalin E."/>
            <person name="Tice H."/>
            <person name="Bruce D."/>
            <person name="Goodwin L."/>
            <person name="Pitluck S."/>
            <person name="Kyrpides N."/>
            <person name="Mavromatis K."/>
            <person name="Ivanova N."/>
            <person name="Saunders E."/>
            <person name="Brettin T."/>
            <person name="Detter J.C."/>
            <person name="Han C."/>
            <person name="Larimer F."/>
            <person name="Land M."/>
            <person name="Hauser L."/>
            <person name="Markowitz V."/>
            <person name="Cheng J.-F."/>
            <person name="Hugenholtz P."/>
            <person name="Woyke T."/>
            <person name="Wu D."/>
            <person name="Pukall R."/>
            <person name="Klenk H.-P."/>
            <person name="Eisen J.A."/>
        </authorList>
    </citation>
    <scope>NUCLEOTIDE SEQUENCE [LARGE SCALE GENOMIC DNA]</scope>
    <source>
        <strain evidence="10">DSM 17836 / JCM 10339 / NBRC 14399</strain>
    </source>
</reference>
<comment type="subcellular location">
    <subcellularLocation>
        <location evidence="1">Cell membrane</location>
        <topology evidence="1">Multi-pass membrane protein</topology>
    </subcellularLocation>
</comment>
<evidence type="ECO:0000256" key="1">
    <source>
        <dbReference type="ARBA" id="ARBA00004651"/>
    </source>
</evidence>
<feature type="transmembrane region" description="Helical" evidence="8">
    <location>
        <begin position="290"/>
        <end position="306"/>
    </location>
</feature>
<keyword evidence="3" id="KW-1003">Cell membrane</keyword>
<feature type="transmembrane region" description="Helical" evidence="8">
    <location>
        <begin position="59"/>
        <end position="78"/>
    </location>
</feature>
<evidence type="ECO:0000256" key="2">
    <source>
        <dbReference type="ARBA" id="ARBA00006386"/>
    </source>
</evidence>
<feature type="transmembrane region" description="Helical" evidence="8">
    <location>
        <begin position="99"/>
        <end position="124"/>
    </location>
</feature>
<keyword evidence="10" id="KW-1185">Reference proteome</keyword>
<evidence type="ECO:0000256" key="5">
    <source>
        <dbReference type="ARBA" id="ARBA00022989"/>
    </source>
</evidence>
<evidence type="ECO:0000313" key="10">
    <source>
        <dbReference type="Proteomes" id="UP000007967"/>
    </source>
</evidence>